<feature type="compositionally biased region" description="Polar residues" evidence="1">
    <location>
        <begin position="179"/>
        <end position="202"/>
    </location>
</feature>
<dbReference type="InParanoid" id="E4XHS7"/>
<gene>
    <name evidence="2" type="ORF">GSOID_T00011060001</name>
</gene>
<evidence type="ECO:0000313" key="3">
    <source>
        <dbReference type="Proteomes" id="UP000001307"/>
    </source>
</evidence>
<feature type="region of interest" description="Disordered" evidence="1">
    <location>
        <begin position="253"/>
        <end position="272"/>
    </location>
</feature>
<name>E4XHS7_OIKDI</name>
<dbReference type="OrthoDB" id="10423044at2759"/>
<accession>E4XHS7</accession>
<evidence type="ECO:0000256" key="1">
    <source>
        <dbReference type="SAM" id="MobiDB-lite"/>
    </source>
</evidence>
<dbReference type="Proteomes" id="UP000001307">
    <property type="component" value="Unassembled WGS sequence"/>
</dbReference>
<organism evidence="2">
    <name type="scientific">Oikopleura dioica</name>
    <name type="common">Tunicate</name>
    <dbReference type="NCBI Taxonomy" id="34765"/>
    <lineage>
        <taxon>Eukaryota</taxon>
        <taxon>Metazoa</taxon>
        <taxon>Chordata</taxon>
        <taxon>Tunicata</taxon>
        <taxon>Appendicularia</taxon>
        <taxon>Copelata</taxon>
        <taxon>Oikopleuridae</taxon>
        <taxon>Oikopleura</taxon>
    </lineage>
</organism>
<feature type="compositionally biased region" description="Basic and acidic residues" evidence="1">
    <location>
        <begin position="168"/>
        <end position="177"/>
    </location>
</feature>
<proteinExistence type="predicted"/>
<dbReference type="AlphaFoldDB" id="E4XHS7"/>
<evidence type="ECO:0000313" key="2">
    <source>
        <dbReference type="EMBL" id="CBY19635.1"/>
    </source>
</evidence>
<protein>
    <submittedName>
        <fullName evidence="2">Uncharacterized protein</fullName>
    </submittedName>
</protein>
<feature type="region of interest" description="Disordered" evidence="1">
    <location>
        <begin position="88"/>
        <end position="125"/>
    </location>
</feature>
<reference evidence="2" key="1">
    <citation type="journal article" date="2010" name="Science">
        <title>Plasticity of animal genome architecture unmasked by rapid evolution of a pelagic tunicate.</title>
        <authorList>
            <person name="Denoeud F."/>
            <person name="Henriet S."/>
            <person name="Mungpakdee S."/>
            <person name="Aury J.M."/>
            <person name="Da Silva C."/>
            <person name="Brinkmann H."/>
            <person name="Mikhaleva J."/>
            <person name="Olsen L.C."/>
            <person name="Jubin C."/>
            <person name="Canestro C."/>
            <person name="Bouquet J.M."/>
            <person name="Danks G."/>
            <person name="Poulain J."/>
            <person name="Campsteijn C."/>
            <person name="Adamski M."/>
            <person name="Cross I."/>
            <person name="Yadetie F."/>
            <person name="Muffato M."/>
            <person name="Louis A."/>
            <person name="Butcher S."/>
            <person name="Tsagkogeorga G."/>
            <person name="Konrad A."/>
            <person name="Singh S."/>
            <person name="Jensen M.F."/>
            <person name="Cong E.H."/>
            <person name="Eikeseth-Otteraa H."/>
            <person name="Noel B."/>
            <person name="Anthouard V."/>
            <person name="Porcel B.M."/>
            <person name="Kachouri-Lafond R."/>
            <person name="Nishino A."/>
            <person name="Ugolini M."/>
            <person name="Chourrout P."/>
            <person name="Nishida H."/>
            <person name="Aasland R."/>
            <person name="Huzurbazar S."/>
            <person name="Westhof E."/>
            <person name="Delsuc F."/>
            <person name="Lehrach H."/>
            <person name="Reinhardt R."/>
            <person name="Weissenbach J."/>
            <person name="Roy S.W."/>
            <person name="Artiguenave F."/>
            <person name="Postlethwait J.H."/>
            <person name="Manak J.R."/>
            <person name="Thompson E.M."/>
            <person name="Jaillon O."/>
            <person name="Du Pasquier L."/>
            <person name="Boudinot P."/>
            <person name="Liberles D.A."/>
            <person name="Volff J.N."/>
            <person name="Philippe H."/>
            <person name="Lenhard B."/>
            <person name="Roest Crollius H."/>
            <person name="Wincker P."/>
            <person name="Chourrout D."/>
        </authorList>
    </citation>
    <scope>NUCLEOTIDE SEQUENCE [LARGE SCALE GENOMIC DNA]</scope>
</reference>
<keyword evidence="3" id="KW-1185">Reference proteome</keyword>
<feature type="region of interest" description="Disordered" evidence="1">
    <location>
        <begin position="1"/>
        <end position="20"/>
    </location>
</feature>
<feature type="compositionally biased region" description="Pro residues" evidence="1">
    <location>
        <begin position="111"/>
        <end position="121"/>
    </location>
</feature>
<dbReference type="EMBL" id="FN653052">
    <property type="protein sequence ID" value="CBY19635.1"/>
    <property type="molecule type" value="Genomic_DNA"/>
</dbReference>
<feature type="region of interest" description="Disordered" evidence="1">
    <location>
        <begin position="168"/>
        <end position="221"/>
    </location>
</feature>
<sequence length="428" mass="47831">MNGIVPVKSPQPTQRSGMSRLELTVPEPSLIAEFSTENLQTFHALPSLNSNETTPVARLCSTQNNRSSKSKNSLRVSFEKNETLTPILKNSNNSNCQRKDNSFQDNYFPVPHSPSPTPPSPQTNGTMELIETIRSQELEIHKHKKANEKQLRQLEQQAQIIQQLKSEIEEHESEKKQKPSTAEKSSNTEKTSIKEFSSQTEPLPSKETKESSVQTSESIVFKQPQHITPKIEYYEPSRDMSLAASVSLNYSNAHSKQSTNYTTDTDSDSDAELPPEALAELVGKLNQTIATCNQEPKPQELQQDSHKQNTTAPAAIHHIPNDHFTSSSASEDEEYPGDTMFIRNIAPSYGTRKDGKLNHVSMYGEESVCAQLARKYGVPNPSAAPSSRNHSRRYMSTPDQTFNTHNSSDMSLATARIWFSIVTIINNE</sequence>